<proteinExistence type="predicted"/>
<evidence type="ECO:0000313" key="1">
    <source>
        <dbReference type="EMBL" id="AJK27486.1"/>
    </source>
</evidence>
<dbReference type="KEGG" id="vg:26516604"/>
<name>A0A0C5AAT5_9CAUD</name>
<dbReference type="Proteomes" id="UP000032135">
    <property type="component" value="Segment"/>
</dbReference>
<reference evidence="1 2" key="1">
    <citation type="submission" date="2014-11" db="EMBL/GenBank/DDBJ databases">
        <authorList>
            <person name="Fedida A."/>
            <person name="Lindell D."/>
        </authorList>
    </citation>
    <scope>NUCLEOTIDE SEQUENCE [LARGE SCALE GENOMIC DNA]</scope>
</reference>
<sequence>MKLRPQTDNIQLAEALKRIIPQAITLTEQRVAKALQICSGGKKNDLDAFFGEDNTVDKTKFLANIFNPALEDAAKTLGVDYITEETVGYDAILLEQEIENKMSLGSSTSSFATGNNHSKTKVDKIFCVKLTQKANGFPEVFACLVDLSLKMNPKTGWSDSVTKTGKNNNGFSTLKIHNEDAICITPIYGRVRKTQKYVHTVYETIS</sequence>
<dbReference type="OrthoDB" id="32545at10239"/>
<evidence type="ECO:0000313" key="2">
    <source>
        <dbReference type="Proteomes" id="UP000032135"/>
    </source>
</evidence>
<protein>
    <submittedName>
        <fullName evidence="1">Uncharacterized protein</fullName>
    </submittedName>
</protein>
<keyword evidence="2" id="KW-1185">Reference proteome</keyword>
<organism evidence="1 2">
    <name type="scientific">Cyanophage P-TIM40</name>
    <dbReference type="NCBI Taxonomy" id="1589733"/>
    <lineage>
        <taxon>Viruses</taxon>
        <taxon>Duplodnaviria</taxon>
        <taxon>Heunggongvirae</taxon>
        <taxon>Uroviricota</taxon>
        <taxon>Caudoviricetes</taxon>
        <taxon>Pantevenvirales</taxon>
        <taxon>Kyanoviridae</taxon>
        <taxon>Libanvirus</taxon>
        <taxon>Libanvirus ptim40</taxon>
    </lineage>
</organism>
<dbReference type="RefSeq" id="YP_009188134.1">
    <property type="nucleotide sequence ID" value="NC_028663.1"/>
</dbReference>
<dbReference type="GeneID" id="26516604"/>
<dbReference type="EMBL" id="KP211958">
    <property type="protein sequence ID" value="AJK27486.1"/>
    <property type="molecule type" value="Genomic_DNA"/>
</dbReference>
<gene>
    <name evidence="1" type="ORF">PTIM40_59</name>
</gene>
<accession>A0A0C5AAT5</accession>